<feature type="compositionally biased region" description="Polar residues" evidence="2">
    <location>
        <begin position="10"/>
        <end position="21"/>
    </location>
</feature>
<feature type="domain" description="DUF4352" evidence="4">
    <location>
        <begin position="162"/>
        <end position="267"/>
    </location>
</feature>
<feature type="region of interest" description="Disordered" evidence="2">
    <location>
        <begin position="125"/>
        <end position="150"/>
    </location>
</feature>
<organism evidence="5 6">
    <name type="scientific">Streptomyces inusitatus</name>
    <dbReference type="NCBI Taxonomy" id="68221"/>
    <lineage>
        <taxon>Bacteria</taxon>
        <taxon>Bacillati</taxon>
        <taxon>Actinomycetota</taxon>
        <taxon>Actinomycetes</taxon>
        <taxon>Kitasatosporales</taxon>
        <taxon>Streptomycetaceae</taxon>
        <taxon>Streptomyces</taxon>
    </lineage>
</organism>
<reference evidence="5" key="2">
    <citation type="submission" date="2020-09" db="EMBL/GenBank/DDBJ databases">
        <authorList>
            <person name="Sun Q."/>
            <person name="Ohkuma M."/>
        </authorList>
    </citation>
    <scope>NUCLEOTIDE SEQUENCE</scope>
    <source>
        <strain evidence="5">JCM 4988</strain>
    </source>
</reference>
<keyword evidence="3" id="KW-1133">Transmembrane helix</keyword>
<dbReference type="Gene3D" id="2.60.40.1240">
    <property type="match status" value="1"/>
</dbReference>
<feature type="transmembrane region" description="Helical" evidence="3">
    <location>
        <begin position="88"/>
        <end position="112"/>
    </location>
</feature>
<feature type="transmembrane region" description="Helical" evidence="3">
    <location>
        <begin position="56"/>
        <end position="76"/>
    </location>
</feature>
<dbReference type="Proteomes" id="UP000630936">
    <property type="component" value="Unassembled WGS sequence"/>
</dbReference>
<evidence type="ECO:0000259" key="4">
    <source>
        <dbReference type="Pfam" id="PF11611"/>
    </source>
</evidence>
<proteinExistence type="predicted"/>
<dbReference type="InterPro" id="IPR029051">
    <property type="entry name" value="DUF4352"/>
</dbReference>
<comment type="caution">
    <text evidence="5">The sequence shown here is derived from an EMBL/GenBank/DDBJ whole genome shotgun (WGS) entry which is preliminary data.</text>
</comment>
<keyword evidence="3" id="KW-0812">Transmembrane</keyword>
<evidence type="ECO:0000313" key="6">
    <source>
        <dbReference type="Proteomes" id="UP000630936"/>
    </source>
</evidence>
<feature type="region of interest" description="Disordered" evidence="2">
    <location>
        <begin position="1"/>
        <end position="31"/>
    </location>
</feature>
<dbReference type="RefSeq" id="WP_229868861.1">
    <property type="nucleotide sequence ID" value="NZ_BMWG01000003.1"/>
</dbReference>
<evidence type="ECO:0000256" key="1">
    <source>
        <dbReference type="ARBA" id="ARBA00022729"/>
    </source>
</evidence>
<evidence type="ECO:0000313" key="5">
    <source>
        <dbReference type="EMBL" id="GGZ24051.1"/>
    </source>
</evidence>
<name>A0A918PV30_9ACTN</name>
<keyword evidence="1" id="KW-0732">Signal</keyword>
<dbReference type="Pfam" id="PF11611">
    <property type="entry name" value="DUF4352"/>
    <property type="match status" value="1"/>
</dbReference>
<keyword evidence="3" id="KW-0472">Membrane</keyword>
<keyword evidence="6" id="KW-1185">Reference proteome</keyword>
<evidence type="ECO:0000256" key="3">
    <source>
        <dbReference type="SAM" id="Phobius"/>
    </source>
</evidence>
<dbReference type="EMBL" id="BMWG01000003">
    <property type="protein sequence ID" value="GGZ24051.1"/>
    <property type="molecule type" value="Genomic_DNA"/>
</dbReference>
<gene>
    <name evidence="5" type="ORF">GCM10010387_16680</name>
</gene>
<protein>
    <recommendedName>
        <fullName evidence="4">DUF4352 domain-containing protein</fullName>
    </recommendedName>
</protein>
<dbReference type="InterPro" id="IPR029050">
    <property type="entry name" value="Immunoprotect_excell_Ig-like"/>
</dbReference>
<sequence length="278" mass="28272">MSHAAPQPQYDGSQPYGQHPQQYGHHSPAPRPMRNGLGTAALILGILGVITGPIPLIFWLGGTLGLIALILGLVGRGRVKRGEANNKGVTTIGAILGLLAMIGATIGAVITFKAVDDAVNELDNSMSASKEPAAGSDGKDEKKGKGSKSGALTAGETALYKNGLKITVSAAKSYSPSEYAAGHTAGNKAYEVSVTLENTGGEKFETGLLTTDGRAGADGVAAEQIFDDKIGSGVTGTILPGKKSTGRYAFSAPAGTKALSVEVSPGILLDASVWELSV</sequence>
<dbReference type="AlphaFoldDB" id="A0A918PV30"/>
<accession>A0A918PV30</accession>
<reference evidence="5" key="1">
    <citation type="journal article" date="2014" name="Int. J. Syst. Evol. Microbiol.">
        <title>Complete genome sequence of Corynebacterium casei LMG S-19264T (=DSM 44701T), isolated from a smear-ripened cheese.</title>
        <authorList>
            <consortium name="US DOE Joint Genome Institute (JGI-PGF)"/>
            <person name="Walter F."/>
            <person name="Albersmeier A."/>
            <person name="Kalinowski J."/>
            <person name="Ruckert C."/>
        </authorList>
    </citation>
    <scope>NUCLEOTIDE SEQUENCE</scope>
    <source>
        <strain evidence="5">JCM 4988</strain>
    </source>
</reference>
<evidence type="ECO:0000256" key="2">
    <source>
        <dbReference type="SAM" id="MobiDB-lite"/>
    </source>
</evidence>